<reference evidence="3 4" key="1">
    <citation type="submission" date="2019-01" db="EMBL/GenBank/DDBJ databases">
        <authorList>
            <person name="Alioto T."/>
            <person name="Alioto T."/>
        </authorList>
    </citation>
    <scope>NUCLEOTIDE SEQUENCE [LARGE SCALE GENOMIC DNA]</scope>
</reference>
<dbReference type="InterPro" id="IPR038891">
    <property type="entry name" value="FSIP2"/>
</dbReference>
<dbReference type="GO" id="GO:0005739">
    <property type="term" value="C:mitochondrion"/>
    <property type="evidence" value="ECO:0007669"/>
    <property type="project" value="TreeGrafter"/>
</dbReference>
<gene>
    <name evidence="3" type="ORF">LYPA_23C000044</name>
</gene>
<evidence type="ECO:0000313" key="3">
    <source>
        <dbReference type="EMBL" id="VFV32665.1"/>
    </source>
</evidence>
<dbReference type="PANTHER" id="PTHR21856:SF7">
    <property type="entry name" value="FIBROUS SHEATH-INTERACTING PROTEIN 2"/>
    <property type="match status" value="1"/>
</dbReference>
<dbReference type="PANTHER" id="PTHR21856">
    <property type="entry name" value="FIBROUS SHEATH-INTERACTING PROTEIN 2"/>
    <property type="match status" value="1"/>
</dbReference>
<feature type="domain" description="Fibrous sheath-interacting protein 2 C-terminal" evidence="2">
    <location>
        <begin position="32"/>
        <end position="177"/>
    </location>
</feature>
<keyword evidence="4" id="KW-1185">Reference proteome</keyword>
<accession>A0A485NGL9</accession>
<dbReference type="EMBL" id="CAAGRJ010017211">
    <property type="protein sequence ID" value="VFV32665.1"/>
    <property type="molecule type" value="Genomic_DNA"/>
</dbReference>
<dbReference type="Proteomes" id="UP000386466">
    <property type="component" value="Unassembled WGS sequence"/>
</dbReference>
<protein>
    <submittedName>
        <fullName evidence="3">Fibrous sheath-interacting protein</fullName>
    </submittedName>
</protein>
<feature type="domain" description="Fibrous sheath-interacting protein 2 C-terminal" evidence="2">
    <location>
        <begin position="367"/>
        <end position="605"/>
    </location>
</feature>
<evidence type="ECO:0000259" key="2">
    <source>
        <dbReference type="Pfam" id="PF15783"/>
    </source>
</evidence>
<name>A0A485NGL9_LYNPA</name>
<feature type="region of interest" description="Disordered" evidence="1">
    <location>
        <begin position="298"/>
        <end position="319"/>
    </location>
</feature>
<evidence type="ECO:0000256" key="1">
    <source>
        <dbReference type="SAM" id="MobiDB-lite"/>
    </source>
</evidence>
<sequence>MKEIVDHHLQPFLHEEESPPYDLPKNDHIIELLELDKENKQSFPQASVYSATFLEDVIIDLVHKFYTLPSIAENPKDKEISEEDLMGMAIKFANALIGEFRKSKIKVLANAGEMFSFPPIDKETVNKVSDSVYDEVMEMYGSKNVQKDDGRDWSSTFFSFLNVDNIIQRVQHLPYNNFKKINRSLKNHPVSSLEQLSTLTSLTSGLKDVMDTLEIGRGALHGKGNFKKEDTSMKIGSIHELTCTTIPSIMKGELTTLASGLVGGVANKKKGVLRKSPNPLHDKAAYVTQEDGKNFAQPALTNSAKENVPAKEEENEKTKDKEIKNAACQNVTNNVNQAEVYDTAMKLIDSLLKEFSDAQIKVLSPGQEYRSQDSIYKDINSNDENLVRKLANAVIQEILQHQLNLLLYDEVPAASCLPLESKQVMIKVHNIVQTACKECQTSSPYTIMLPCEFLESIISSLLSKIFSTVSNAKTGISEDNLYAELDFLQMKLVGTIMAEISKDEDMIVQYVESLHPNDDEIIQLVVQTIYNNILPQFGSQESIQNCVSSGCKILSETIVNLVIQEVAGNQLQNYFSGELTPHQCIEVDNVVENILKDVIKTTEVP</sequence>
<dbReference type="InterPro" id="IPR031554">
    <property type="entry name" value="FSIP2_C"/>
</dbReference>
<dbReference type="Pfam" id="PF15783">
    <property type="entry name" value="FSIP2"/>
    <property type="match status" value="2"/>
</dbReference>
<feature type="compositionally biased region" description="Basic and acidic residues" evidence="1">
    <location>
        <begin position="308"/>
        <end position="319"/>
    </location>
</feature>
<evidence type="ECO:0000313" key="4">
    <source>
        <dbReference type="Proteomes" id="UP000386466"/>
    </source>
</evidence>
<organism evidence="3 4">
    <name type="scientific">Lynx pardinus</name>
    <name type="common">Iberian lynx</name>
    <name type="synonym">Felis pardina</name>
    <dbReference type="NCBI Taxonomy" id="191816"/>
    <lineage>
        <taxon>Eukaryota</taxon>
        <taxon>Metazoa</taxon>
        <taxon>Chordata</taxon>
        <taxon>Craniata</taxon>
        <taxon>Vertebrata</taxon>
        <taxon>Euteleostomi</taxon>
        <taxon>Mammalia</taxon>
        <taxon>Eutheria</taxon>
        <taxon>Laurasiatheria</taxon>
        <taxon>Carnivora</taxon>
        <taxon>Feliformia</taxon>
        <taxon>Felidae</taxon>
        <taxon>Felinae</taxon>
        <taxon>Lynx</taxon>
    </lineage>
</organism>
<proteinExistence type="predicted"/>
<dbReference type="AlphaFoldDB" id="A0A485NGL9"/>